<name>A0A6V8SKF7_9CLOT</name>
<evidence type="ECO:0000313" key="3">
    <source>
        <dbReference type="Proteomes" id="UP000580568"/>
    </source>
</evidence>
<accession>A0A6V8SKF7</accession>
<feature type="transmembrane region" description="Helical" evidence="1">
    <location>
        <begin position="15"/>
        <end position="31"/>
    </location>
</feature>
<keyword evidence="1" id="KW-1133">Transmembrane helix</keyword>
<keyword evidence="1" id="KW-0812">Transmembrane</keyword>
<keyword evidence="1" id="KW-0472">Membrane</keyword>
<sequence length="187" mass="21424">MIGVRGILNIKKKPVYLLLCIILIVLIAYNVRQPQSIKTKPYDGRNLSIGIIGEIPKVREKQVKFTKIQFSDLEKEQFDSNYDAIFITKENLSEAAQAKYASIYKKSNIPFFFIQTKKSFPPFTLEELSYEDAADSKDLTYATGILSNGDNITAWRYGLYNDIENEDNIKVVFTNIFQTISEKVEAK</sequence>
<gene>
    <name evidence="2" type="ORF">bsdtw1_01460</name>
</gene>
<reference evidence="2 3" key="1">
    <citation type="submission" date="2020-07" db="EMBL/GenBank/DDBJ databases">
        <title>A new beta-1,3-glucan-decomposing anaerobic bacterium isolated from anoxic soil subjected to biological soil disinfestation.</title>
        <authorList>
            <person name="Ueki A."/>
            <person name="Tonouchi A."/>
        </authorList>
    </citation>
    <scope>NUCLEOTIDE SEQUENCE [LARGE SCALE GENOMIC DNA]</scope>
    <source>
        <strain evidence="2 3">TW1</strain>
    </source>
</reference>
<organism evidence="2 3">
    <name type="scientific">Clostridium fungisolvens</name>
    <dbReference type="NCBI Taxonomy" id="1604897"/>
    <lineage>
        <taxon>Bacteria</taxon>
        <taxon>Bacillati</taxon>
        <taxon>Bacillota</taxon>
        <taxon>Clostridia</taxon>
        <taxon>Eubacteriales</taxon>
        <taxon>Clostridiaceae</taxon>
        <taxon>Clostridium</taxon>
    </lineage>
</organism>
<protein>
    <submittedName>
        <fullName evidence="2">Uncharacterized protein</fullName>
    </submittedName>
</protein>
<evidence type="ECO:0000256" key="1">
    <source>
        <dbReference type="SAM" id="Phobius"/>
    </source>
</evidence>
<dbReference type="AlphaFoldDB" id="A0A6V8SKF7"/>
<dbReference type="Proteomes" id="UP000580568">
    <property type="component" value="Unassembled WGS sequence"/>
</dbReference>
<dbReference type="EMBL" id="BLZR01000001">
    <property type="protein sequence ID" value="GFP75383.1"/>
    <property type="molecule type" value="Genomic_DNA"/>
</dbReference>
<comment type="caution">
    <text evidence="2">The sequence shown here is derived from an EMBL/GenBank/DDBJ whole genome shotgun (WGS) entry which is preliminary data.</text>
</comment>
<proteinExistence type="predicted"/>
<keyword evidence="3" id="KW-1185">Reference proteome</keyword>
<evidence type="ECO:0000313" key="2">
    <source>
        <dbReference type="EMBL" id="GFP75383.1"/>
    </source>
</evidence>